<dbReference type="Proteomes" id="UP001073122">
    <property type="component" value="Unassembled WGS sequence"/>
</dbReference>
<sequence length="97" mass="11022">MLLAAIGVAGLVSANTTLPKNETDKKEIVSKNEELKVEKEETITLETERRLQEDNCRTVVVTCTSAYTCQNWSEAQWQNWGSQIQTNYCMYDSPFTP</sequence>
<organism evidence="1 2">
    <name type="scientific">Chryseobacterium formosus</name>
    <dbReference type="NCBI Taxonomy" id="1537363"/>
    <lineage>
        <taxon>Bacteria</taxon>
        <taxon>Pseudomonadati</taxon>
        <taxon>Bacteroidota</taxon>
        <taxon>Flavobacteriia</taxon>
        <taxon>Flavobacteriales</taxon>
        <taxon>Weeksellaceae</taxon>
        <taxon>Chryseobacterium group</taxon>
        <taxon>Chryseobacterium</taxon>
    </lineage>
</organism>
<dbReference type="RefSeq" id="WP_267267115.1">
    <property type="nucleotide sequence ID" value="NZ_JAOVZW010000024.1"/>
</dbReference>
<name>A0ABT3XW16_9FLAO</name>
<dbReference type="EMBL" id="JAOVZW010000024">
    <property type="protein sequence ID" value="MCX8525872.1"/>
    <property type="molecule type" value="Genomic_DNA"/>
</dbReference>
<accession>A0ABT3XW16</accession>
<evidence type="ECO:0000313" key="1">
    <source>
        <dbReference type="EMBL" id="MCX8525872.1"/>
    </source>
</evidence>
<proteinExistence type="predicted"/>
<reference evidence="1" key="1">
    <citation type="submission" date="2022-10" db="EMBL/GenBank/DDBJ databases">
        <title>Chryseobacterium sp. nov., a novel bacterial species.</title>
        <authorList>
            <person name="Cao Y."/>
        </authorList>
    </citation>
    <scope>NUCLEOTIDE SEQUENCE</scope>
    <source>
        <strain evidence="1">CCTCC AB2015118</strain>
    </source>
</reference>
<gene>
    <name evidence="1" type="ORF">OF897_18315</name>
</gene>
<comment type="caution">
    <text evidence="1">The sequence shown here is derived from an EMBL/GenBank/DDBJ whole genome shotgun (WGS) entry which is preliminary data.</text>
</comment>
<evidence type="ECO:0000313" key="2">
    <source>
        <dbReference type="Proteomes" id="UP001073122"/>
    </source>
</evidence>
<keyword evidence="2" id="KW-1185">Reference proteome</keyword>
<protein>
    <submittedName>
        <fullName evidence="1">Uncharacterized protein</fullName>
    </submittedName>
</protein>